<dbReference type="PROSITE" id="PS50198">
    <property type="entry name" value="PPIC_PPIASE_2"/>
    <property type="match status" value="1"/>
</dbReference>
<dbReference type="InterPro" id="IPR000297">
    <property type="entry name" value="PPIase_PpiC"/>
</dbReference>
<feature type="domain" description="PpiC" evidence="7">
    <location>
        <begin position="58"/>
        <end position="162"/>
    </location>
</feature>
<name>A0A1Y1ZBR6_9FUNG</name>
<dbReference type="Pfam" id="PF00397">
    <property type="entry name" value="WW"/>
    <property type="match status" value="1"/>
</dbReference>
<dbReference type="EC" id="5.2.1.8" evidence="5"/>
<evidence type="ECO:0000256" key="4">
    <source>
        <dbReference type="PROSITE-ProRule" id="PRU00278"/>
    </source>
</evidence>
<evidence type="ECO:0000259" key="6">
    <source>
        <dbReference type="PROSITE" id="PS50020"/>
    </source>
</evidence>
<keyword evidence="3 4" id="KW-0413">Isomerase</keyword>
<dbReference type="Pfam" id="PF00639">
    <property type="entry name" value="Rotamase"/>
    <property type="match status" value="1"/>
</dbReference>
<comment type="catalytic activity">
    <reaction evidence="1 5">
        <text>[protein]-peptidylproline (omega=180) = [protein]-peptidylproline (omega=0)</text>
        <dbReference type="Rhea" id="RHEA:16237"/>
        <dbReference type="Rhea" id="RHEA-COMP:10747"/>
        <dbReference type="Rhea" id="RHEA-COMP:10748"/>
        <dbReference type="ChEBI" id="CHEBI:83833"/>
        <dbReference type="ChEBI" id="CHEBI:83834"/>
        <dbReference type="EC" id="5.2.1.8"/>
    </reaction>
</comment>
<dbReference type="EMBL" id="MCFE01000006">
    <property type="protein sequence ID" value="ORY07731.1"/>
    <property type="molecule type" value="Genomic_DNA"/>
</dbReference>
<accession>A0A1Y1ZBR6</accession>
<dbReference type="STRING" id="1314790.A0A1Y1ZBR6"/>
<dbReference type="PANTHER" id="PTHR10657">
    <property type="entry name" value="PEPTIDYL-PROLYL CIS-TRANS ISOMERASE"/>
    <property type="match status" value="1"/>
</dbReference>
<dbReference type="InterPro" id="IPR036020">
    <property type="entry name" value="WW_dom_sf"/>
</dbReference>
<evidence type="ECO:0000259" key="7">
    <source>
        <dbReference type="PROSITE" id="PS50198"/>
    </source>
</evidence>
<dbReference type="PANTHER" id="PTHR10657:SF4">
    <property type="entry name" value="PEPTIDYL-PROLYL CIS-TRANS ISOMERASE-RELATED"/>
    <property type="match status" value="1"/>
</dbReference>
<evidence type="ECO:0000256" key="5">
    <source>
        <dbReference type="RuleBase" id="RU363014"/>
    </source>
</evidence>
<dbReference type="OrthoDB" id="2530521at2759"/>
<evidence type="ECO:0000313" key="9">
    <source>
        <dbReference type="Proteomes" id="UP000193498"/>
    </source>
</evidence>
<evidence type="ECO:0000256" key="1">
    <source>
        <dbReference type="ARBA" id="ARBA00000971"/>
    </source>
</evidence>
<dbReference type="GO" id="GO:0003755">
    <property type="term" value="F:peptidyl-prolyl cis-trans isomerase activity"/>
    <property type="evidence" value="ECO:0007669"/>
    <property type="project" value="UniProtKB-UniRule"/>
</dbReference>
<dbReference type="PROSITE" id="PS50020">
    <property type="entry name" value="WW_DOMAIN_2"/>
    <property type="match status" value="1"/>
</dbReference>
<dbReference type="Proteomes" id="UP000193498">
    <property type="component" value="Unassembled WGS sequence"/>
</dbReference>
<sequence>MKEALISNSQLPEFWQMLHSRTHNRIYYFNTKTSESRWEPPEPIKHRFEQGRHASAPRHILIKHKYSEDPTNWKKDKIIRTKSEALEMAKNIRELLVHNRAKFEEVAAKDSDCISAVHGGIMHLKRGTMSKAFDCIAFMLRIGEISPLILTPSGVHIICREVE</sequence>
<dbReference type="SUPFAM" id="SSF54534">
    <property type="entry name" value="FKBP-like"/>
    <property type="match status" value="1"/>
</dbReference>
<dbReference type="SMART" id="SM00456">
    <property type="entry name" value="WW"/>
    <property type="match status" value="1"/>
</dbReference>
<dbReference type="InterPro" id="IPR051370">
    <property type="entry name" value="PPIase_Pin1"/>
</dbReference>
<dbReference type="Gene3D" id="2.20.70.10">
    <property type="match status" value="1"/>
</dbReference>
<dbReference type="AlphaFoldDB" id="A0A1Y1ZBR6"/>
<dbReference type="GO" id="GO:0005829">
    <property type="term" value="C:cytosol"/>
    <property type="evidence" value="ECO:0007669"/>
    <property type="project" value="TreeGrafter"/>
</dbReference>
<gene>
    <name evidence="8" type="ORF">K493DRAFT_201842</name>
</gene>
<dbReference type="SUPFAM" id="SSF51045">
    <property type="entry name" value="WW domain"/>
    <property type="match status" value="1"/>
</dbReference>
<dbReference type="GO" id="GO:0005634">
    <property type="term" value="C:nucleus"/>
    <property type="evidence" value="ECO:0007669"/>
    <property type="project" value="TreeGrafter"/>
</dbReference>
<proteinExistence type="predicted"/>
<dbReference type="InterPro" id="IPR001202">
    <property type="entry name" value="WW_dom"/>
</dbReference>
<dbReference type="CDD" id="cd00201">
    <property type="entry name" value="WW"/>
    <property type="match status" value="1"/>
</dbReference>
<dbReference type="InParanoid" id="A0A1Y1ZBR6"/>
<keyword evidence="2 4" id="KW-0697">Rotamase</keyword>
<comment type="caution">
    <text evidence="8">The sequence shown here is derived from an EMBL/GenBank/DDBJ whole genome shotgun (WGS) entry which is preliminary data.</text>
</comment>
<dbReference type="Gene3D" id="3.10.50.40">
    <property type="match status" value="1"/>
</dbReference>
<dbReference type="PROSITE" id="PS01159">
    <property type="entry name" value="WW_DOMAIN_1"/>
    <property type="match status" value="1"/>
</dbReference>
<dbReference type="GO" id="GO:0060255">
    <property type="term" value="P:regulation of macromolecule metabolic process"/>
    <property type="evidence" value="ECO:0007669"/>
    <property type="project" value="UniProtKB-ARBA"/>
</dbReference>
<protein>
    <recommendedName>
        <fullName evidence="5">Peptidyl-prolyl cis-trans isomerase</fullName>
        <ecNumber evidence="5">5.2.1.8</ecNumber>
    </recommendedName>
</protein>
<dbReference type="GO" id="GO:0080090">
    <property type="term" value="P:regulation of primary metabolic process"/>
    <property type="evidence" value="ECO:0007669"/>
    <property type="project" value="UniProtKB-ARBA"/>
</dbReference>
<organism evidence="8 9">
    <name type="scientific">Basidiobolus meristosporus CBS 931.73</name>
    <dbReference type="NCBI Taxonomy" id="1314790"/>
    <lineage>
        <taxon>Eukaryota</taxon>
        <taxon>Fungi</taxon>
        <taxon>Fungi incertae sedis</taxon>
        <taxon>Zoopagomycota</taxon>
        <taxon>Entomophthoromycotina</taxon>
        <taxon>Basidiobolomycetes</taxon>
        <taxon>Basidiobolales</taxon>
        <taxon>Basidiobolaceae</taxon>
        <taxon>Basidiobolus</taxon>
    </lineage>
</organism>
<evidence type="ECO:0000256" key="3">
    <source>
        <dbReference type="ARBA" id="ARBA00023235"/>
    </source>
</evidence>
<reference evidence="8 9" key="1">
    <citation type="submission" date="2016-07" db="EMBL/GenBank/DDBJ databases">
        <title>Pervasive Adenine N6-methylation of Active Genes in Fungi.</title>
        <authorList>
            <consortium name="DOE Joint Genome Institute"/>
            <person name="Mondo S.J."/>
            <person name="Dannebaum R.O."/>
            <person name="Kuo R.C."/>
            <person name="Labutti K."/>
            <person name="Haridas S."/>
            <person name="Kuo A."/>
            <person name="Salamov A."/>
            <person name="Ahrendt S.R."/>
            <person name="Lipzen A."/>
            <person name="Sullivan W."/>
            <person name="Andreopoulos W.B."/>
            <person name="Clum A."/>
            <person name="Lindquist E."/>
            <person name="Daum C."/>
            <person name="Ramamoorthy G.K."/>
            <person name="Gryganskyi A."/>
            <person name="Culley D."/>
            <person name="Magnuson J.K."/>
            <person name="James T.Y."/>
            <person name="O'Malley M.A."/>
            <person name="Stajich J.E."/>
            <person name="Spatafora J.W."/>
            <person name="Visel A."/>
            <person name="Grigoriev I.V."/>
        </authorList>
    </citation>
    <scope>NUCLEOTIDE SEQUENCE [LARGE SCALE GENOMIC DNA]</scope>
    <source>
        <strain evidence="8 9">CBS 931.73</strain>
    </source>
</reference>
<evidence type="ECO:0000256" key="2">
    <source>
        <dbReference type="ARBA" id="ARBA00023110"/>
    </source>
</evidence>
<keyword evidence="9" id="KW-1185">Reference proteome</keyword>
<evidence type="ECO:0000313" key="8">
    <source>
        <dbReference type="EMBL" id="ORY07731.1"/>
    </source>
</evidence>
<feature type="domain" description="WW" evidence="6">
    <location>
        <begin position="9"/>
        <end position="43"/>
    </location>
</feature>
<dbReference type="InterPro" id="IPR046357">
    <property type="entry name" value="PPIase_dom_sf"/>
</dbReference>